<evidence type="ECO:0000256" key="1">
    <source>
        <dbReference type="SAM" id="Phobius"/>
    </source>
</evidence>
<organism evidence="2 3">
    <name type="scientific">Flavobacterium aureirubrum</name>
    <dbReference type="NCBI Taxonomy" id="3133147"/>
    <lineage>
        <taxon>Bacteria</taxon>
        <taxon>Pseudomonadati</taxon>
        <taxon>Bacteroidota</taxon>
        <taxon>Flavobacteriia</taxon>
        <taxon>Flavobacteriales</taxon>
        <taxon>Flavobacteriaceae</taxon>
        <taxon>Flavobacterium</taxon>
    </lineage>
</organism>
<reference evidence="2 3" key="1">
    <citation type="submission" date="2024-03" db="EMBL/GenBank/DDBJ databases">
        <title>Two novel species of the genus Flavobacterium exhibiting potentially degradation of complex polysaccharides.</title>
        <authorList>
            <person name="Lian X."/>
        </authorList>
    </citation>
    <scope>NUCLEOTIDE SEQUENCE [LARGE SCALE GENOMIC DNA]</scope>
    <source>
        <strain evidence="3">j3</strain>
    </source>
</reference>
<feature type="transmembrane region" description="Helical" evidence="1">
    <location>
        <begin position="71"/>
        <end position="100"/>
    </location>
</feature>
<gene>
    <name evidence="2" type="ORF">WFZ85_10295</name>
</gene>
<keyword evidence="1" id="KW-0472">Membrane</keyword>
<proteinExistence type="predicted"/>
<evidence type="ECO:0000313" key="2">
    <source>
        <dbReference type="EMBL" id="MEM0543011.1"/>
    </source>
</evidence>
<dbReference type="RefSeq" id="WP_342696215.1">
    <property type="nucleotide sequence ID" value="NZ_JBCGDO010000013.1"/>
</dbReference>
<feature type="transmembrane region" description="Helical" evidence="1">
    <location>
        <begin position="21"/>
        <end position="51"/>
    </location>
</feature>
<name>A0ABU9N6E7_9FLAO</name>
<keyword evidence="1" id="KW-1133">Transmembrane helix</keyword>
<dbReference type="Proteomes" id="UP001460072">
    <property type="component" value="Unassembled WGS sequence"/>
</dbReference>
<keyword evidence="1" id="KW-0812">Transmembrane</keyword>
<evidence type="ECO:0000313" key="3">
    <source>
        <dbReference type="Proteomes" id="UP001460072"/>
    </source>
</evidence>
<keyword evidence="3" id="KW-1185">Reference proteome</keyword>
<accession>A0ABU9N6E7</accession>
<protein>
    <submittedName>
        <fullName evidence="2">Uncharacterized protein</fullName>
    </submittedName>
</protein>
<dbReference type="EMBL" id="JBCGDO010000013">
    <property type="protein sequence ID" value="MEM0543011.1"/>
    <property type="molecule type" value="Genomic_DNA"/>
</dbReference>
<sequence length="106" mass="12341">MNERKIYNIIAFYKSTLPINIAISILPLIFGGISFFKTIFLTFGFFAALLIKEVKQKNDYLFYYNNGISKVNLLLFSYVANFLFLILIVIIINLISNIFWQSILLK</sequence>
<comment type="caution">
    <text evidence="2">The sequence shown here is derived from an EMBL/GenBank/DDBJ whole genome shotgun (WGS) entry which is preliminary data.</text>
</comment>